<feature type="compositionally biased region" description="Basic and acidic residues" evidence="1">
    <location>
        <begin position="77"/>
        <end position="94"/>
    </location>
</feature>
<name>A0ABW2DSC3_9BACT</name>
<accession>A0ABW2DSC3</accession>
<keyword evidence="3" id="KW-1185">Reference proteome</keyword>
<organism evidence="2 3">
    <name type="scientific">Rufibacter roseus</name>
    <dbReference type="NCBI Taxonomy" id="1567108"/>
    <lineage>
        <taxon>Bacteria</taxon>
        <taxon>Pseudomonadati</taxon>
        <taxon>Bacteroidota</taxon>
        <taxon>Cytophagia</taxon>
        <taxon>Cytophagales</taxon>
        <taxon>Hymenobacteraceae</taxon>
        <taxon>Rufibacter</taxon>
    </lineage>
</organism>
<feature type="region of interest" description="Disordered" evidence="1">
    <location>
        <begin position="68"/>
        <end position="94"/>
    </location>
</feature>
<evidence type="ECO:0000313" key="3">
    <source>
        <dbReference type="Proteomes" id="UP001596405"/>
    </source>
</evidence>
<proteinExistence type="predicted"/>
<reference evidence="3" key="1">
    <citation type="journal article" date="2019" name="Int. J. Syst. Evol. Microbiol.">
        <title>The Global Catalogue of Microorganisms (GCM) 10K type strain sequencing project: providing services to taxonomists for standard genome sequencing and annotation.</title>
        <authorList>
            <consortium name="The Broad Institute Genomics Platform"/>
            <consortium name="The Broad Institute Genome Sequencing Center for Infectious Disease"/>
            <person name="Wu L."/>
            <person name="Ma J."/>
        </authorList>
    </citation>
    <scope>NUCLEOTIDE SEQUENCE [LARGE SCALE GENOMIC DNA]</scope>
    <source>
        <strain evidence="3">CGMCC 4.7393</strain>
    </source>
</reference>
<comment type="caution">
    <text evidence="2">The sequence shown here is derived from an EMBL/GenBank/DDBJ whole genome shotgun (WGS) entry which is preliminary data.</text>
</comment>
<dbReference type="Proteomes" id="UP001596405">
    <property type="component" value="Unassembled WGS sequence"/>
</dbReference>
<evidence type="ECO:0000313" key="2">
    <source>
        <dbReference type="EMBL" id="MFC6999584.1"/>
    </source>
</evidence>
<dbReference type="RefSeq" id="WP_066621133.1">
    <property type="nucleotide sequence ID" value="NZ_JBHSYQ010000016.1"/>
</dbReference>
<evidence type="ECO:0000256" key="1">
    <source>
        <dbReference type="SAM" id="MobiDB-lite"/>
    </source>
</evidence>
<protein>
    <submittedName>
        <fullName evidence="2">Uncharacterized protein</fullName>
    </submittedName>
</protein>
<dbReference type="EMBL" id="JBHSYQ010000016">
    <property type="protein sequence ID" value="MFC6999584.1"/>
    <property type="molecule type" value="Genomic_DNA"/>
</dbReference>
<gene>
    <name evidence="2" type="ORF">ACFQHR_18250</name>
</gene>
<sequence>MEIGSIKNWLEKKGTYKEGVQLYEHLGSNQALKDLFRKGEMAFTRDRLFKALEQLLQENSAIAKPAPVVGTFSENSPKAEKNQKQPHPEENGRLRPLLDERTMLHAQLERMGPKECEAACLRILALTKQISAIYFKQEKPVEPPTDFTGMSEAKLIKELTNMRCLRAKLKKNPKRQAELPALQEKINTVSQLLQQTQND</sequence>